<protein>
    <recommendedName>
        <fullName evidence="3">XkdM protein, phage-like element PBSX</fullName>
    </recommendedName>
</protein>
<dbReference type="Gene3D" id="2.30.110.40">
    <property type="entry name" value="Phage tail tube protein"/>
    <property type="match status" value="1"/>
</dbReference>
<dbReference type="EMBL" id="CP001739">
    <property type="protein sequence ID" value="ACZ08300.1"/>
    <property type="molecule type" value="Genomic_DNA"/>
</dbReference>
<organism evidence="1 2">
    <name type="scientific">Sebaldella termitidis (strain ATCC 33386 / NCTC 11300)</name>
    <dbReference type="NCBI Taxonomy" id="526218"/>
    <lineage>
        <taxon>Bacteria</taxon>
        <taxon>Fusobacteriati</taxon>
        <taxon>Fusobacteriota</taxon>
        <taxon>Fusobacteriia</taxon>
        <taxon>Fusobacteriales</taxon>
        <taxon>Leptotrichiaceae</taxon>
        <taxon>Sebaldella</taxon>
    </lineage>
</organism>
<reference evidence="1 2" key="2">
    <citation type="journal article" date="2010" name="Stand. Genomic Sci.">
        <title>Complete genome sequence of Sebaldella termitidis type strain (NCTC 11300).</title>
        <authorList>
            <person name="Harmon-Smith M."/>
            <person name="Celia L."/>
            <person name="Chertkov O."/>
            <person name="Lapidus A."/>
            <person name="Copeland A."/>
            <person name="Glavina Del Rio T."/>
            <person name="Nolan M."/>
            <person name="Lucas S."/>
            <person name="Tice H."/>
            <person name="Cheng J.F."/>
            <person name="Han C."/>
            <person name="Detter J.C."/>
            <person name="Bruce D."/>
            <person name="Goodwin L."/>
            <person name="Pitluck S."/>
            <person name="Pati A."/>
            <person name="Liolios K."/>
            <person name="Ivanova N."/>
            <person name="Mavromatis K."/>
            <person name="Mikhailova N."/>
            <person name="Chen A."/>
            <person name="Palaniappan K."/>
            <person name="Land M."/>
            <person name="Hauser L."/>
            <person name="Chang Y.J."/>
            <person name="Jeffries C.D."/>
            <person name="Brettin T."/>
            <person name="Goker M."/>
            <person name="Beck B."/>
            <person name="Bristow J."/>
            <person name="Eisen J.A."/>
            <person name="Markowitz V."/>
            <person name="Hugenholtz P."/>
            <person name="Kyrpides N.C."/>
            <person name="Klenk H.P."/>
            <person name="Chen F."/>
        </authorList>
    </citation>
    <scope>NUCLEOTIDE SEQUENCE [LARGE SCALE GENOMIC DNA]</scope>
    <source>
        <strain evidence="2">ATCC 33386 / NCTC 11300</strain>
    </source>
</reference>
<dbReference type="InterPro" id="IPR038628">
    <property type="entry name" value="XkdM-like_sf"/>
</dbReference>
<evidence type="ECO:0000313" key="2">
    <source>
        <dbReference type="Proteomes" id="UP000000845"/>
    </source>
</evidence>
<dbReference type="AlphaFoldDB" id="D1AHR6"/>
<evidence type="ECO:0008006" key="3">
    <source>
        <dbReference type="Google" id="ProtNLM"/>
    </source>
</evidence>
<sequence>MSTAETMRGRDAISGSMAKCFIDFGDKRVNFMTAIKLEATMEKTKVKVPVLGKTGKGNKATGWEGSGTLTLHFNNSIIRELAIKYAETGEDFYFDIQVTNEDPTSTVGRQTVVLLDCNIDKTLLAKFDADADYIEEDVDFTFDGMKMPEKFKDLPGMVQ</sequence>
<dbReference type="RefSeq" id="WP_012860896.1">
    <property type="nucleotide sequence ID" value="NC_013517.1"/>
</dbReference>
<dbReference type="KEGG" id="str:Sterm_1438"/>
<dbReference type="STRING" id="526218.Sterm_1438"/>
<dbReference type="Pfam" id="PF09393">
    <property type="entry name" value="DUF2001"/>
    <property type="match status" value="1"/>
</dbReference>
<gene>
    <name evidence="1" type="ordered locus">Sterm_1438</name>
</gene>
<accession>D1AHR6</accession>
<dbReference type="HOGENOM" id="CLU_139219_0_0_0"/>
<reference evidence="2" key="1">
    <citation type="submission" date="2009-09" db="EMBL/GenBank/DDBJ databases">
        <title>The complete chromosome of Sebaldella termitidis ATCC 33386.</title>
        <authorList>
            <consortium name="US DOE Joint Genome Institute (JGI-PGF)"/>
            <person name="Lucas S."/>
            <person name="Copeland A."/>
            <person name="Lapidus A."/>
            <person name="Glavina del Rio T."/>
            <person name="Dalin E."/>
            <person name="Tice H."/>
            <person name="Bruce D."/>
            <person name="Goodwin L."/>
            <person name="Pitluck S."/>
            <person name="Kyrpides N."/>
            <person name="Mavromatis K."/>
            <person name="Ivanova N."/>
            <person name="Mikhailova N."/>
            <person name="Sims D."/>
            <person name="Meincke L."/>
            <person name="Brettin T."/>
            <person name="Detter J.C."/>
            <person name="Han C."/>
            <person name="Larimer F."/>
            <person name="Land M."/>
            <person name="Hauser L."/>
            <person name="Markowitz V."/>
            <person name="Cheng J.F."/>
            <person name="Hugenholtz P."/>
            <person name="Woyke T."/>
            <person name="Wu D."/>
            <person name="Eisen J.A."/>
        </authorList>
    </citation>
    <scope>NUCLEOTIDE SEQUENCE [LARGE SCALE GENOMIC DNA]</scope>
    <source>
        <strain evidence="2">ATCC 33386 / NCTC 11300</strain>
    </source>
</reference>
<dbReference type="SUPFAM" id="SSF69279">
    <property type="entry name" value="Phage tail proteins"/>
    <property type="match status" value="1"/>
</dbReference>
<keyword evidence="2" id="KW-1185">Reference proteome</keyword>
<dbReference type="InterPro" id="IPR018989">
    <property type="entry name" value="DUF2001"/>
</dbReference>
<name>D1AHR6_SEBTE</name>
<dbReference type="Proteomes" id="UP000000845">
    <property type="component" value="Chromosome"/>
</dbReference>
<dbReference type="eggNOG" id="ENOG502ZCKJ">
    <property type="taxonomic scope" value="Bacteria"/>
</dbReference>
<proteinExistence type="predicted"/>
<evidence type="ECO:0000313" key="1">
    <source>
        <dbReference type="EMBL" id="ACZ08300.1"/>
    </source>
</evidence>